<dbReference type="GO" id="GO:0005524">
    <property type="term" value="F:ATP binding"/>
    <property type="evidence" value="ECO:0007669"/>
    <property type="project" value="UniProtKB-KW"/>
</dbReference>
<dbReference type="eggNOG" id="COG2205">
    <property type="taxonomic scope" value="Bacteria"/>
</dbReference>
<evidence type="ECO:0000256" key="4">
    <source>
        <dbReference type="ARBA" id="ARBA00022475"/>
    </source>
</evidence>
<evidence type="ECO:0000256" key="2">
    <source>
        <dbReference type="ARBA" id="ARBA00004651"/>
    </source>
</evidence>
<dbReference type="HOGENOM" id="CLU_000445_114_75_5"/>
<sequence>MAGFGKTLTVDWSRRNRWLASIGRSLISAGDEATVLDEPSEHEMRRIRAAQIDGVTRLTPLTMTINVANAALVVLVFWNAASNLFLAGWMMLIAILAAWAMASWLRVRSRPRTEASPRGISRLVLHAFLLGSAWGAVPLALFPIVRPEYQLIIACLVAGMTSAGAFCLSTVPRAGLAYTWIMVLASAVALFRCEGEGYTITAVFLLLYGIVLSRNLVAHGHLFMENLRAKLQLEHQTEIISLLLKDYQDNASDWLWQTAADGRLVDIPERFVEAAQLPLSQLRGATLADVLELLCPCERATVDGIIALMQQREAVNDAVVHIMAGGQPRMWSVSAKPTFDHNGKFAGYRGVGRDVTERWRAERAEAENRAKSEFLAIMSHEIRTPMNGVLGLANMLLETDLDPEQHHAVETIRESGDNLQRILNDILDLSKLEAGRFQFETVDFSPAALVEAVCSVVRSSAKAKGLEIERAIDPGLPKGLNGDMARIRQVLLNLASNAVKFTDRGRVTIMANCVSQADGRAVVEWRVADTGIGIATDRVGQLFSDFAQADVSINRRFGGTGLGLAISRRIVEQMGGAIDVSSEQGSGSTFRFSLNLPISDVVVADPRLDRVGADDLRLRIAMLGRPLRILIAEDDKTNQLVVSKMLQEFAADIRIVPDGVDAVQAVAEADYDLVLMDVRMPRMDGLAATRAIRAQGGAAAALPIIALTANAFAEDVEHCREAGMTDFIAKPLRKSVLVAAVLRAIRGGAKPMSALQADPAAAGLDPPMPPEAALAQLIVELGHDQVLTMTEMFISETERRLELIRRFVEGGDRGEIGLEAHSLKSGAKFLGFEDIANIARTIERRAEQMSARALHELGRQLDVALQEAKRELQDGGALRRAPSSTQQPPPISPAA</sequence>
<feature type="domain" description="HPt" evidence="23">
    <location>
        <begin position="782"/>
        <end position="875"/>
    </location>
</feature>
<dbReference type="SUPFAM" id="SSF55785">
    <property type="entry name" value="PYP-like sensor domain (PAS domain)"/>
    <property type="match status" value="1"/>
</dbReference>
<evidence type="ECO:0000256" key="7">
    <source>
        <dbReference type="ARBA" id="ARBA00022692"/>
    </source>
</evidence>
<reference evidence="24" key="1">
    <citation type="submission" date="2006-03" db="EMBL/GenBank/DDBJ databases">
        <title>Complete sequence of Rhodopseudomonas palustris BisB18.</title>
        <authorList>
            <consortium name="US DOE Joint Genome Institute"/>
            <person name="Copeland A."/>
            <person name="Lucas S."/>
            <person name="Lapidus A."/>
            <person name="Barry K."/>
            <person name="Detter J.C."/>
            <person name="Glavina del Rio T."/>
            <person name="Hammon N."/>
            <person name="Israni S."/>
            <person name="Dalin E."/>
            <person name="Tice H."/>
            <person name="Pitluck S."/>
            <person name="Chain P."/>
            <person name="Malfatti S."/>
            <person name="Shin M."/>
            <person name="Vergez L."/>
            <person name="Schmutz J."/>
            <person name="Larimer F."/>
            <person name="Land M."/>
            <person name="Hauser L."/>
            <person name="Pelletier D.A."/>
            <person name="Kyrpides N."/>
            <person name="Anderson I."/>
            <person name="Oda Y."/>
            <person name="Harwood C.S."/>
            <person name="Richardson P."/>
        </authorList>
    </citation>
    <scope>NUCLEOTIDE SEQUENCE [LARGE SCALE GENOMIC DNA]</scope>
    <source>
        <strain evidence="24">BisB18</strain>
    </source>
</reference>
<dbReference type="Pfam" id="PF02518">
    <property type="entry name" value="HATPase_c"/>
    <property type="match status" value="1"/>
</dbReference>
<dbReference type="InterPro" id="IPR036890">
    <property type="entry name" value="HATPase_C_sf"/>
</dbReference>
<dbReference type="CDD" id="cd00082">
    <property type="entry name" value="HisKA"/>
    <property type="match status" value="1"/>
</dbReference>
<dbReference type="PANTHER" id="PTHR45339">
    <property type="entry name" value="HYBRID SIGNAL TRANSDUCTION HISTIDINE KINASE J"/>
    <property type="match status" value="1"/>
</dbReference>
<feature type="transmembrane region" description="Helical" evidence="19">
    <location>
        <begin position="151"/>
        <end position="168"/>
    </location>
</feature>
<comment type="catalytic activity">
    <reaction evidence="1">
        <text>ATP + protein L-histidine = ADP + protein N-phospho-L-histidine.</text>
        <dbReference type="EC" id="2.7.13.3"/>
    </reaction>
</comment>
<dbReference type="FunFam" id="3.30.565.10:FF:000010">
    <property type="entry name" value="Sensor histidine kinase RcsC"/>
    <property type="match status" value="1"/>
</dbReference>
<evidence type="ECO:0000256" key="19">
    <source>
        <dbReference type="SAM" id="Phobius"/>
    </source>
</evidence>
<dbReference type="Pfam" id="PF08448">
    <property type="entry name" value="PAS_4"/>
    <property type="match status" value="1"/>
</dbReference>
<dbReference type="InterPro" id="IPR008207">
    <property type="entry name" value="Sig_transdc_His_kin_Hpt_dom"/>
</dbReference>
<keyword evidence="9 24" id="KW-0418">Kinase</keyword>
<evidence type="ECO:0000256" key="6">
    <source>
        <dbReference type="ARBA" id="ARBA00022679"/>
    </source>
</evidence>
<dbReference type="CDD" id="cd16922">
    <property type="entry name" value="HATPase_EvgS-ArcB-TorS-like"/>
    <property type="match status" value="1"/>
</dbReference>
<evidence type="ECO:0000256" key="15">
    <source>
        <dbReference type="ARBA" id="ARBA00068150"/>
    </source>
</evidence>
<comment type="subcellular location">
    <subcellularLocation>
        <location evidence="2">Cell membrane</location>
        <topology evidence="2">Multi-pass membrane protein</topology>
    </subcellularLocation>
</comment>
<feature type="domain" description="Response regulatory" evidence="21">
    <location>
        <begin position="628"/>
        <end position="745"/>
    </location>
</feature>
<dbReference type="eggNOG" id="COG0784">
    <property type="taxonomic scope" value="Bacteria"/>
</dbReference>
<dbReference type="InterPro" id="IPR013656">
    <property type="entry name" value="PAS_4"/>
</dbReference>
<name>Q219L9_RHOPB</name>
<dbReference type="Pfam" id="PF00512">
    <property type="entry name" value="HisKA"/>
    <property type="match status" value="1"/>
</dbReference>
<evidence type="ECO:0000259" key="21">
    <source>
        <dbReference type="PROSITE" id="PS50110"/>
    </source>
</evidence>
<dbReference type="PROSITE" id="PS50110">
    <property type="entry name" value="RESPONSE_REGULATORY"/>
    <property type="match status" value="1"/>
</dbReference>
<feature type="region of interest" description="Disordered" evidence="18">
    <location>
        <begin position="872"/>
        <end position="895"/>
    </location>
</feature>
<feature type="modified residue" description="Phosphohistidine" evidence="16">
    <location>
        <position position="821"/>
    </location>
</feature>
<evidence type="ECO:0000259" key="23">
    <source>
        <dbReference type="PROSITE" id="PS50894"/>
    </source>
</evidence>
<keyword evidence="6 24" id="KW-0808">Transferase</keyword>
<dbReference type="EMBL" id="CP000301">
    <property type="protein sequence ID" value="ABD86917.1"/>
    <property type="molecule type" value="Genomic_DNA"/>
</dbReference>
<dbReference type="Pfam" id="PF00072">
    <property type="entry name" value="Response_reg"/>
    <property type="match status" value="1"/>
</dbReference>
<evidence type="ECO:0000256" key="1">
    <source>
        <dbReference type="ARBA" id="ARBA00000085"/>
    </source>
</evidence>
<dbReference type="PROSITE" id="PS50113">
    <property type="entry name" value="PAC"/>
    <property type="match status" value="1"/>
</dbReference>
<evidence type="ECO:0000256" key="13">
    <source>
        <dbReference type="ARBA" id="ARBA00023136"/>
    </source>
</evidence>
<evidence type="ECO:0000256" key="5">
    <source>
        <dbReference type="ARBA" id="ARBA00022553"/>
    </source>
</evidence>
<dbReference type="Gene3D" id="1.10.287.130">
    <property type="match status" value="1"/>
</dbReference>
<dbReference type="InterPro" id="IPR005467">
    <property type="entry name" value="His_kinase_dom"/>
</dbReference>
<evidence type="ECO:0000256" key="16">
    <source>
        <dbReference type="PROSITE-ProRule" id="PRU00110"/>
    </source>
</evidence>
<evidence type="ECO:0000256" key="11">
    <source>
        <dbReference type="ARBA" id="ARBA00022989"/>
    </source>
</evidence>
<gene>
    <name evidence="24" type="ordered locus">RPC_1355</name>
</gene>
<dbReference type="Gene3D" id="1.20.120.160">
    <property type="entry name" value="HPT domain"/>
    <property type="match status" value="1"/>
</dbReference>
<dbReference type="Gene3D" id="3.40.50.2300">
    <property type="match status" value="1"/>
</dbReference>
<keyword evidence="4" id="KW-1003">Cell membrane</keyword>
<dbReference type="PRINTS" id="PR00344">
    <property type="entry name" value="BCTRLSENSOR"/>
</dbReference>
<dbReference type="PANTHER" id="PTHR45339:SF1">
    <property type="entry name" value="HYBRID SIGNAL TRANSDUCTION HISTIDINE KINASE J"/>
    <property type="match status" value="1"/>
</dbReference>
<proteinExistence type="predicted"/>
<dbReference type="Gene3D" id="3.30.565.10">
    <property type="entry name" value="Histidine kinase-like ATPase, C-terminal domain"/>
    <property type="match status" value="1"/>
</dbReference>
<dbReference type="PROSITE" id="PS50894">
    <property type="entry name" value="HPT"/>
    <property type="match status" value="1"/>
</dbReference>
<dbReference type="InterPro" id="IPR036641">
    <property type="entry name" value="HPT_dom_sf"/>
</dbReference>
<feature type="transmembrane region" description="Helical" evidence="19">
    <location>
        <begin position="123"/>
        <end position="145"/>
    </location>
</feature>
<dbReference type="InterPro" id="IPR000700">
    <property type="entry name" value="PAS-assoc_C"/>
</dbReference>
<dbReference type="CDD" id="cd17546">
    <property type="entry name" value="REC_hyHK_CKI1_RcsC-like"/>
    <property type="match status" value="1"/>
</dbReference>
<feature type="domain" description="PAC" evidence="22">
    <location>
        <begin position="313"/>
        <end position="367"/>
    </location>
</feature>
<feature type="modified residue" description="4-aspartylphosphate" evidence="17">
    <location>
        <position position="677"/>
    </location>
</feature>
<evidence type="ECO:0000256" key="17">
    <source>
        <dbReference type="PROSITE-ProRule" id="PRU00169"/>
    </source>
</evidence>
<dbReference type="InterPro" id="IPR011006">
    <property type="entry name" value="CheY-like_superfamily"/>
</dbReference>
<dbReference type="EC" id="2.7.13.3" evidence="3"/>
<dbReference type="FunFam" id="1.10.287.130:FF:000002">
    <property type="entry name" value="Two-component osmosensing histidine kinase"/>
    <property type="match status" value="1"/>
</dbReference>
<feature type="transmembrane region" description="Helical" evidence="19">
    <location>
        <begin position="84"/>
        <end position="102"/>
    </location>
</feature>
<feature type="transmembrane region" description="Helical" evidence="19">
    <location>
        <begin position="197"/>
        <end position="217"/>
    </location>
</feature>
<evidence type="ECO:0000313" key="24">
    <source>
        <dbReference type="EMBL" id="ABD86917.1"/>
    </source>
</evidence>
<dbReference type="InterPro" id="IPR035965">
    <property type="entry name" value="PAS-like_dom_sf"/>
</dbReference>
<keyword evidence="7 19" id="KW-0812">Transmembrane</keyword>
<organism evidence="24">
    <name type="scientific">Rhodopseudomonas palustris (strain BisB18)</name>
    <dbReference type="NCBI Taxonomy" id="316056"/>
    <lineage>
        <taxon>Bacteria</taxon>
        <taxon>Pseudomonadati</taxon>
        <taxon>Pseudomonadota</taxon>
        <taxon>Alphaproteobacteria</taxon>
        <taxon>Hyphomicrobiales</taxon>
        <taxon>Nitrobacteraceae</taxon>
        <taxon>Rhodopseudomonas</taxon>
    </lineage>
</organism>
<dbReference type="AlphaFoldDB" id="Q219L9"/>
<evidence type="ECO:0000256" key="10">
    <source>
        <dbReference type="ARBA" id="ARBA00022840"/>
    </source>
</evidence>
<dbReference type="InterPro" id="IPR003661">
    <property type="entry name" value="HisK_dim/P_dom"/>
</dbReference>
<evidence type="ECO:0000256" key="8">
    <source>
        <dbReference type="ARBA" id="ARBA00022741"/>
    </source>
</evidence>
<dbReference type="CDD" id="cd00088">
    <property type="entry name" value="HPT"/>
    <property type="match status" value="1"/>
</dbReference>
<feature type="domain" description="Histidine kinase" evidence="20">
    <location>
        <begin position="377"/>
        <end position="598"/>
    </location>
</feature>
<comment type="subunit">
    <text evidence="14">At low DSF concentrations, interacts with RpfF.</text>
</comment>
<dbReference type="SMART" id="SM00448">
    <property type="entry name" value="REC"/>
    <property type="match status" value="1"/>
</dbReference>
<keyword evidence="5 17" id="KW-0597">Phosphoprotein</keyword>
<dbReference type="PROSITE" id="PS50109">
    <property type="entry name" value="HIS_KIN"/>
    <property type="match status" value="1"/>
</dbReference>
<dbReference type="KEGG" id="rpc:RPC_1355"/>
<keyword evidence="12" id="KW-0902">Two-component regulatory system</keyword>
<dbReference type="InterPro" id="IPR004358">
    <property type="entry name" value="Sig_transdc_His_kin-like_C"/>
</dbReference>
<dbReference type="InterPro" id="IPR003594">
    <property type="entry name" value="HATPase_dom"/>
</dbReference>
<dbReference type="CDD" id="cd00130">
    <property type="entry name" value="PAS"/>
    <property type="match status" value="1"/>
</dbReference>
<evidence type="ECO:0000256" key="9">
    <source>
        <dbReference type="ARBA" id="ARBA00022777"/>
    </source>
</evidence>
<evidence type="ECO:0000256" key="14">
    <source>
        <dbReference type="ARBA" id="ARBA00064003"/>
    </source>
</evidence>
<dbReference type="GO" id="GO:0000155">
    <property type="term" value="F:phosphorelay sensor kinase activity"/>
    <property type="evidence" value="ECO:0007669"/>
    <property type="project" value="InterPro"/>
</dbReference>
<dbReference type="SUPFAM" id="SSF47384">
    <property type="entry name" value="Homodimeric domain of signal transducing histidine kinase"/>
    <property type="match status" value="1"/>
</dbReference>
<dbReference type="RefSeq" id="WP_011471822.1">
    <property type="nucleotide sequence ID" value="NC_007925.1"/>
</dbReference>
<dbReference type="InterPro" id="IPR001789">
    <property type="entry name" value="Sig_transdc_resp-reg_receiver"/>
</dbReference>
<protein>
    <recommendedName>
        <fullName evidence="15">Sensory/regulatory protein RpfC</fullName>
        <ecNumber evidence="3">2.7.13.3</ecNumber>
    </recommendedName>
</protein>
<keyword evidence="11 19" id="KW-1133">Transmembrane helix</keyword>
<dbReference type="InterPro" id="IPR036097">
    <property type="entry name" value="HisK_dim/P_sf"/>
</dbReference>
<evidence type="ECO:0000259" key="22">
    <source>
        <dbReference type="PROSITE" id="PS50113"/>
    </source>
</evidence>
<dbReference type="SMART" id="SM00388">
    <property type="entry name" value="HisKA"/>
    <property type="match status" value="1"/>
</dbReference>
<evidence type="ECO:0000259" key="20">
    <source>
        <dbReference type="PROSITE" id="PS50109"/>
    </source>
</evidence>
<dbReference type="SUPFAM" id="SSF47226">
    <property type="entry name" value="Histidine-containing phosphotransfer domain, HPT domain"/>
    <property type="match status" value="1"/>
</dbReference>
<dbReference type="SUPFAM" id="SSF55874">
    <property type="entry name" value="ATPase domain of HSP90 chaperone/DNA topoisomerase II/histidine kinase"/>
    <property type="match status" value="1"/>
</dbReference>
<dbReference type="STRING" id="316056.RPC_1355"/>
<evidence type="ECO:0000256" key="12">
    <source>
        <dbReference type="ARBA" id="ARBA00023012"/>
    </source>
</evidence>
<dbReference type="InterPro" id="IPR000014">
    <property type="entry name" value="PAS"/>
</dbReference>
<dbReference type="GO" id="GO:0005886">
    <property type="term" value="C:plasma membrane"/>
    <property type="evidence" value="ECO:0007669"/>
    <property type="project" value="UniProtKB-SubCell"/>
</dbReference>
<dbReference type="Pfam" id="PF01627">
    <property type="entry name" value="Hpt"/>
    <property type="match status" value="1"/>
</dbReference>
<keyword evidence="10" id="KW-0067">ATP-binding</keyword>
<keyword evidence="8" id="KW-0547">Nucleotide-binding</keyword>
<keyword evidence="13 19" id="KW-0472">Membrane</keyword>
<evidence type="ECO:0000256" key="3">
    <source>
        <dbReference type="ARBA" id="ARBA00012438"/>
    </source>
</evidence>
<accession>Q219L9</accession>
<dbReference type="SUPFAM" id="SSF52172">
    <property type="entry name" value="CheY-like"/>
    <property type="match status" value="1"/>
</dbReference>
<dbReference type="SMART" id="SM00387">
    <property type="entry name" value="HATPase_c"/>
    <property type="match status" value="1"/>
</dbReference>
<dbReference type="OrthoDB" id="9791542at2"/>
<evidence type="ECO:0000256" key="18">
    <source>
        <dbReference type="SAM" id="MobiDB-lite"/>
    </source>
</evidence>
<dbReference type="Gene3D" id="3.30.450.20">
    <property type="entry name" value="PAS domain"/>
    <property type="match status" value="1"/>
</dbReference>
<feature type="transmembrane region" description="Helical" evidence="19">
    <location>
        <begin position="54"/>
        <end position="78"/>
    </location>
</feature>